<reference evidence="1 2" key="1">
    <citation type="submission" date="2016-11" db="EMBL/GenBank/DDBJ databases">
        <authorList>
            <person name="Jaros S."/>
            <person name="Januszkiewicz K."/>
            <person name="Wedrychowicz H."/>
        </authorList>
    </citation>
    <scope>NUCLEOTIDE SEQUENCE [LARGE SCALE GENOMIC DNA]</scope>
    <source>
        <strain evidence="1 2">DSM 44523</strain>
    </source>
</reference>
<dbReference type="Gene3D" id="3.10.450.50">
    <property type="match status" value="1"/>
</dbReference>
<dbReference type="Proteomes" id="UP000184501">
    <property type="component" value="Unassembled WGS sequence"/>
</dbReference>
<sequence>MTVRDVTHHVAQARRFEREAGRRGADRATLLLEAAGEWHLAGEVDRAEELYRRVVADGGPESAVGRALYAGFLFDLGRAEQARARLAELWAARPGDPDAYECAAEVLEEVGDLAAALRWANAGIARCYGPLREVDSEEVLGDLALLDLLTVRSQVRAALDQPPDDWDGVAVLAREALGERWAELTREASERRSVEQVAVVYWPPEEFAELLRRWPGSYPGHTSTGDPHDAHRREVEATLRRAVADSAPAAHVSDAPRSTLLLAVGAVDDYADFVVDNDLDPTAPRSRAWYAADLARRGRTTEWPPGRNGTCWCGSERKYKKCCGAMTFGA</sequence>
<dbReference type="Pfam" id="PF02810">
    <property type="entry name" value="SEC-C"/>
    <property type="match status" value="1"/>
</dbReference>
<dbReference type="SUPFAM" id="SSF48452">
    <property type="entry name" value="TPR-like"/>
    <property type="match status" value="1"/>
</dbReference>
<dbReference type="Pfam" id="PF14559">
    <property type="entry name" value="TPR_19"/>
    <property type="match status" value="1"/>
</dbReference>
<gene>
    <name evidence="1" type="ORF">SAMN05444320_11874</name>
</gene>
<dbReference type="RefSeq" id="WP_073489916.1">
    <property type="nucleotide sequence ID" value="NZ_FQVN01000018.1"/>
</dbReference>
<accession>A0A1M5PIA4</accession>
<evidence type="ECO:0000313" key="2">
    <source>
        <dbReference type="Proteomes" id="UP000184501"/>
    </source>
</evidence>
<keyword evidence="2" id="KW-1185">Reference proteome</keyword>
<dbReference type="STRING" id="2017.SAMN05444320_11874"/>
<dbReference type="Gene3D" id="1.25.40.10">
    <property type="entry name" value="Tetratricopeptide repeat domain"/>
    <property type="match status" value="1"/>
</dbReference>
<proteinExistence type="predicted"/>
<name>A0A1M5PIA4_STRHI</name>
<protein>
    <submittedName>
        <fullName evidence="1">Tetratricopeptide repeat-containing protein</fullName>
    </submittedName>
</protein>
<evidence type="ECO:0000313" key="1">
    <source>
        <dbReference type="EMBL" id="SHH01487.1"/>
    </source>
</evidence>
<organism evidence="1 2">
    <name type="scientific">Streptoalloteichus hindustanus</name>
    <dbReference type="NCBI Taxonomy" id="2017"/>
    <lineage>
        <taxon>Bacteria</taxon>
        <taxon>Bacillati</taxon>
        <taxon>Actinomycetota</taxon>
        <taxon>Actinomycetes</taxon>
        <taxon>Pseudonocardiales</taxon>
        <taxon>Pseudonocardiaceae</taxon>
        <taxon>Streptoalloteichus</taxon>
    </lineage>
</organism>
<dbReference type="EMBL" id="FQVN01000018">
    <property type="protein sequence ID" value="SHH01487.1"/>
    <property type="molecule type" value="Genomic_DNA"/>
</dbReference>
<dbReference type="InterPro" id="IPR004027">
    <property type="entry name" value="SEC_C_motif"/>
</dbReference>
<dbReference type="AlphaFoldDB" id="A0A1M5PIA4"/>
<dbReference type="SUPFAM" id="SSF103642">
    <property type="entry name" value="Sec-C motif"/>
    <property type="match status" value="1"/>
</dbReference>
<dbReference type="OrthoDB" id="3343588at2"/>
<dbReference type="InterPro" id="IPR011990">
    <property type="entry name" value="TPR-like_helical_dom_sf"/>
</dbReference>